<proteinExistence type="predicted"/>
<organism evidence="1 2">
    <name type="scientific">Noviherbaspirillum album</name>
    <dbReference type="NCBI Taxonomy" id="3080276"/>
    <lineage>
        <taxon>Bacteria</taxon>
        <taxon>Pseudomonadati</taxon>
        <taxon>Pseudomonadota</taxon>
        <taxon>Betaproteobacteria</taxon>
        <taxon>Burkholderiales</taxon>
        <taxon>Oxalobacteraceae</taxon>
        <taxon>Noviherbaspirillum</taxon>
    </lineage>
</organism>
<accession>A0ABU6JA60</accession>
<dbReference type="RefSeq" id="WP_326507139.1">
    <property type="nucleotide sequence ID" value="NZ_JAWIIV010000011.1"/>
</dbReference>
<protein>
    <submittedName>
        <fullName evidence="1">Uncharacterized protein</fullName>
    </submittedName>
</protein>
<gene>
    <name evidence="1" type="ORF">RY831_14755</name>
</gene>
<comment type="caution">
    <text evidence="1">The sequence shown here is derived from an EMBL/GenBank/DDBJ whole genome shotgun (WGS) entry which is preliminary data.</text>
</comment>
<reference evidence="1 2" key="1">
    <citation type="submission" date="2023-10" db="EMBL/GenBank/DDBJ databases">
        <title>Noviherbaspirillum sp. CPCC 100848 genome assembly.</title>
        <authorList>
            <person name="Li X.Y."/>
            <person name="Fang X.M."/>
        </authorList>
    </citation>
    <scope>NUCLEOTIDE SEQUENCE [LARGE SCALE GENOMIC DNA]</scope>
    <source>
        <strain evidence="1 2">CPCC 100848</strain>
    </source>
</reference>
<dbReference type="Proteomes" id="UP001352263">
    <property type="component" value="Unassembled WGS sequence"/>
</dbReference>
<keyword evidence="2" id="KW-1185">Reference proteome</keyword>
<dbReference type="EMBL" id="JAWIIV010000011">
    <property type="protein sequence ID" value="MEC4720420.1"/>
    <property type="molecule type" value="Genomic_DNA"/>
</dbReference>
<evidence type="ECO:0000313" key="2">
    <source>
        <dbReference type="Proteomes" id="UP001352263"/>
    </source>
</evidence>
<evidence type="ECO:0000313" key="1">
    <source>
        <dbReference type="EMBL" id="MEC4720420.1"/>
    </source>
</evidence>
<sequence length="106" mass="11345">MKPQTTDVLNVGKAAPGAAVDANGIHDTEEEGVTICGIFAGRKIAPNLYAEDVANARWVIRSVEHQPFPKRVGEVMGSGGRFQAMRMNGDHVAMKRNLLEAACALV</sequence>
<name>A0ABU6JA60_9BURK</name>